<dbReference type="GO" id="GO:0004789">
    <property type="term" value="F:thiamine-phosphate diphosphorylase activity"/>
    <property type="evidence" value="ECO:0007669"/>
    <property type="project" value="TreeGrafter"/>
</dbReference>
<dbReference type="RefSeq" id="WP_073126018.1">
    <property type="nucleotide sequence ID" value="NZ_BAABCH010000020.1"/>
</dbReference>
<comment type="pathway">
    <text evidence="1">Cofactor biosynthesis; thiamine diphosphate biosynthesis.</text>
</comment>
<dbReference type="InterPro" id="IPR013785">
    <property type="entry name" value="Aldolase_TIM"/>
</dbReference>
<evidence type="ECO:0000256" key="1">
    <source>
        <dbReference type="ARBA" id="ARBA00004948"/>
    </source>
</evidence>
<dbReference type="GO" id="GO:0009228">
    <property type="term" value="P:thiamine biosynthetic process"/>
    <property type="evidence" value="ECO:0007669"/>
    <property type="project" value="UniProtKB-KW"/>
</dbReference>
<dbReference type="CDD" id="cd00564">
    <property type="entry name" value="TMP_TenI"/>
    <property type="match status" value="1"/>
</dbReference>
<dbReference type="InterPro" id="IPR022998">
    <property type="entry name" value="ThiamineP_synth_TenI"/>
</dbReference>
<dbReference type="Pfam" id="PF02581">
    <property type="entry name" value="TMP-TENI"/>
    <property type="match status" value="1"/>
</dbReference>
<dbReference type="PANTHER" id="PTHR20857:SF15">
    <property type="entry name" value="THIAMINE-PHOSPHATE SYNTHASE"/>
    <property type="match status" value="1"/>
</dbReference>
<sequence>MYLITNRHLCSEENYIKVIVDAAKSGVENIIIREKDLDDDCLGKVYLEVRKSIDLNNIKNINLIINTNINVFENFNCDGIHLPFNRFLELLKDGYSFNNKKIIGLSLHSLDEIVLLKKIIENKDIDIDYITLSHIYKTKCKENLKPRGITLLKEARKLTRLKVVALGGILPSNVDEVLKYCDDFAVMSTVMMSSNVGKTVGEYLKK</sequence>
<dbReference type="EMBL" id="FQWX01000014">
    <property type="protein sequence ID" value="SHH00843.1"/>
    <property type="molecule type" value="Genomic_DNA"/>
</dbReference>
<keyword evidence="2" id="KW-0784">Thiamine biosynthesis</keyword>
<dbReference type="STRING" id="1121321.SAMN04488530_11427"/>
<organism evidence="4 5">
    <name type="scientific">Asaccharospora irregularis DSM 2635</name>
    <dbReference type="NCBI Taxonomy" id="1121321"/>
    <lineage>
        <taxon>Bacteria</taxon>
        <taxon>Bacillati</taxon>
        <taxon>Bacillota</taxon>
        <taxon>Clostridia</taxon>
        <taxon>Peptostreptococcales</taxon>
        <taxon>Peptostreptococcaceae</taxon>
        <taxon>Asaccharospora</taxon>
    </lineage>
</organism>
<dbReference type="OrthoDB" id="9802676at2"/>
<evidence type="ECO:0000313" key="4">
    <source>
        <dbReference type="EMBL" id="SHH00843.1"/>
    </source>
</evidence>
<dbReference type="Gene3D" id="3.20.20.70">
    <property type="entry name" value="Aldolase class I"/>
    <property type="match status" value="1"/>
</dbReference>
<proteinExistence type="predicted"/>
<evidence type="ECO:0000256" key="2">
    <source>
        <dbReference type="ARBA" id="ARBA00022977"/>
    </source>
</evidence>
<evidence type="ECO:0000313" key="5">
    <source>
        <dbReference type="Proteomes" id="UP000243255"/>
    </source>
</evidence>
<dbReference type="AlphaFoldDB" id="A0A1M5PI01"/>
<dbReference type="GO" id="GO:0005737">
    <property type="term" value="C:cytoplasm"/>
    <property type="evidence" value="ECO:0007669"/>
    <property type="project" value="TreeGrafter"/>
</dbReference>
<feature type="domain" description="Thiamine phosphate synthase/TenI" evidence="3">
    <location>
        <begin position="1"/>
        <end position="189"/>
    </location>
</feature>
<accession>A0A1M5PI01</accession>
<name>A0A1M5PI01_9FIRM</name>
<dbReference type="SUPFAM" id="SSF51391">
    <property type="entry name" value="Thiamin phosphate synthase"/>
    <property type="match status" value="1"/>
</dbReference>
<gene>
    <name evidence="4" type="ORF">SAMN04488530_11427</name>
</gene>
<dbReference type="PANTHER" id="PTHR20857">
    <property type="entry name" value="THIAMINE-PHOSPHATE PYROPHOSPHORYLASE"/>
    <property type="match status" value="1"/>
</dbReference>
<dbReference type="InterPro" id="IPR036206">
    <property type="entry name" value="ThiamineP_synth_sf"/>
</dbReference>
<keyword evidence="5" id="KW-1185">Reference proteome</keyword>
<dbReference type="Proteomes" id="UP000243255">
    <property type="component" value="Unassembled WGS sequence"/>
</dbReference>
<evidence type="ECO:0000259" key="3">
    <source>
        <dbReference type="Pfam" id="PF02581"/>
    </source>
</evidence>
<protein>
    <submittedName>
        <fullName evidence="4">Thiamine-phosphate pyrophosphorylase</fullName>
    </submittedName>
</protein>
<reference evidence="5" key="1">
    <citation type="submission" date="2016-11" db="EMBL/GenBank/DDBJ databases">
        <authorList>
            <person name="Varghese N."/>
            <person name="Submissions S."/>
        </authorList>
    </citation>
    <scope>NUCLEOTIDE SEQUENCE [LARGE SCALE GENOMIC DNA]</scope>
    <source>
        <strain evidence="5">DSM 2635</strain>
    </source>
</reference>